<feature type="transmembrane region" description="Helical" evidence="1">
    <location>
        <begin position="20"/>
        <end position="44"/>
    </location>
</feature>
<reference evidence="2 3" key="1">
    <citation type="submission" date="2021-11" db="EMBL/GenBank/DDBJ databases">
        <authorList>
            <person name="Islam A."/>
            <person name="Islam S."/>
            <person name="Flora M.S."/>
            <person name="Rahman M."/>
            <person name="Ziaur R.M."/>
            <person name="Epstein J.H."/>
            <person name="Hassan M."/>
            <person name="Klassen M."/>
            <person name="Woodard K."/>
            <person name="Webb A."/>
            <person name="Webby R.J."/>
            <person name="El Zowalaty M.E."/>
        </authorList>
    </citation>
    <scope>NUCLEOTIDE SEQUENCE [LARGE SCALE GENOMIC DNA]</scope>
    <source>
        <strain evidence="2">Pbs1</strain>
    </source>
</reference>
<accession>A0ABN8D4Q8</accession>
<evidence type="ECO:0000313" key="2">
    <source>
        <dbReference type="EMBL" id="CAH0519843.1"/>
    </source>
</evidence>
<proteinExistence type="predicted"/>
<keyword evidence="3" id="KW-1185">Reference proteome</keyword>
<name>A0ABN8D4Q8_9STRA</name>
<comment type="caution">
    <text evidence="2">The sequence shown here is derived from an EMBL/GenBank/DDBJ whole genome shotgun (WGS) entry which is preliminary data.</text>
</comment>
<dbReference type="EMBL" id="CAKLCB010000318">
    <property type="protein sequence ID" value="CAH0519843.1"/>
    <property type="molecule type" value="Genomic_DNA"/>
</dbReference>
<keyword evidence="1" id="KW-1133">Transmembrane helix</keyword>
<organism evidence="2 3">
    <name type="scientific">Peronospora belbahrii</name>
    <dbReference type="NCBI Taxonomy" id="622444"/>
    <lineage>
        <taxon>Eukaryota</taxon>
        <taxon>Sar</taxon>
        <taxon>Stramenopiles</taxon>
        <taxon>Oomycota</taxon>
        <taxon>Peronosporomycetes</taxon>
        <taxon>Peronosporales</taxon>
        <taxon>Peronosporaceae</taxon>
        <taxon>Peronospora</taxon>
    </lineage>
</organism>
<protein>
    <submittedName>
        <fullName evidence="2">Uncharacterized protein</fullName>
    </submittedName>
</protein>
<keyword evidence="1" id="KW-0812">Transmembrane</keyword>
<gene>
    <name evidence="2" type="ORF">PBS001_LOCUS6357</name>
</gene>
<evidence type="ECO:0000256" key="1">
    <source>
        <dbReference type="SAM" id="Phobius"/>
    </source>
</evidence>
<dbReference type="Proteomes" id="UP001158986">
    <property type="component" value="Unassembled WGS sequence"/>
</dbReference>
<evidence type="ECO:0000313" key="3">
    <source>
        <dbReference type="Proteomes" id="UP001158986"/>
    </source>
</evidence>
<keyword evidence="1" id="KW-0472">Membrane</keyword>
<sequence length="68" mass="7621">MCGGAGWVERASRWDGLNCLQFVSAVFTTAIQMLFLHALCTGTYNDKANCWMPRLAQKHVLSILIDFV</sequence>